<proteinExistence type="predicted"/>
<dbReference type="Proteomes" id="UP000831021">
    <property type="component" value="Segment"/>
</dbReference>
<name>A0AAE9GCG7_9CAUD</name>
<reference evidence="1 2" key="1">
    <citation type="submission" date="2022-01" db="EMBL/GenBank/DDBJ databases">
        <authorList>
            <person name="Stokar-Avihail A."/>
        </authorList>
    </citation>
    <scope>NUCLEOTIDE SEQUENCE [LARGE SCALE GENOMIC DNA]</scope>
</reference>
<keyword evidence="2" id="KW-1185">Reference proteome</keyword>
<dbReference type="EMBL" id="OM236516">
    <property type="protein sequence ID" value="UNY48829.1"/>
    <property type="molecule type" value="Genomic_DNA"/>
</dbReference>
<protein>
    <submittedName>
        <fullName evidence="1">Uncharacterized protein</fullName>
    </submittedName>
</protein>
<accession>A0AAE9GCG7</accession>
<sequence>MTIIMGGIAKGKTIKCKCPICRNDFEMIGSNYASHDMLYTEYVKKGVARNTCPECKELIAVDCVDEY</sequence>
<gene>
    <name evidence="1" type="ORF">fado_114</name>
</gene>
<organism evidence="1 2">
    <name type="scientific">Bacillus phage FADO</name>
    <dbReference type="NCBI Taxonomy" id="2917160"/>
    <lineage>
        <taxon>Viruses</taxon>
        <taxon>Duplodnaviria</taxon>
        <taxon>Heunggongvirae</taxon>
        <taxon>Uroviricota</taxon>
        <taxon>Caudoviricetes</taxon>
        <taxon>Heleneionescovirinae</taxon>
        <taxon>Zhangjivirus</taxon>
        <taxon>Zhangjivirus fado</taxon>
    </lineage>
</organism>
<evidence type="ECO:0000313" key="2">
    <source>
        <dbReference type="Proteomes" id="UP000831021"/>
    </source>
</evidence>
<evidence type="ECO:0000313" key="1">
    <source>
        <dbReference type="EMBL" id="UNY48829.1"/>
    </source>
</evidence>